<dbReference type="Proteomes" id="UP000199415">
    <property type="component" value="Unassembled WGS sequence"/>
</dbReference>
<feature type="domain" description="Nucleotidyl transferase" evidence="9">
    <location>
        <begin position="11"/>
        <end position="287"/>
    </location>
</feature>
<dbReference type="EMBL" id="FNCE01000006">
    <property type="protein sequence ID" value="SDG17456.1"/>
    <property type="molecule type" value="Genomic_DNA"/>
</dbReference>
<dbReference type="GO" id="GO:0016853">
    <property type="term" value="F:isomerase activity"/>
    <property type="evidence" value="ECO:0007669"/>
    <property type="project" value="UniProtKB-KW"/>
</dbReference>
<evidence type="ECO:0000256" key="7">
    <source>
        <dbReference type="ARBA" id="ARBA00047343"/>
    </source>
</evidence>
<evidence type="ECO:0000256" key="2">
    <source>
        <dbReference type="ARBA" id="ARBA00012387"/>
    </source>
</evidence>
<reference evidence="12 13" key="1">
    <citation type="submission" date="2016-10" db="EMBL/GenBank/DDBJ databases">
        <authorList>
            <person name="de Groot N.N."/>
        </authorList>
    </citation>
    <scope>NUCLEOTIDE SEQUENCE [LARGE SCALE GENOMIC DNA]</scope>
    <source>
        <strain evidence="12 13">DSM 25584</strain>
    </source>
</reference>
<comment type="similarity">
    <text evidence="1 8">Belongs to the mannose-6-phosphate isomerase type 2 family.</text>
</comment>
<dbReference type="InterPro" id="IPR051161">
    <property type="entry name" value="Mannose-6P_isomerase_type2"/>
</dbReference>
<dbReference type="InterPro" id="IPR006375">
    <property type="entry name" value="Man1P_GuaTrfase/Man6P_Isoase"/>
</dbReference>
<dbReference type="InterPro" id="IPR029044">
    <property type="entry name" value="Nucleotide-diphossugar_trans"/>
</dbReference>
<evidence type="ECO:0000256" key="1">
    <source>
        <dbReference type="ARBA" id="ARBA00006115"/>
    </source>
</evidence>
<dbReference type="PANTHER" id="PTHR46390">
    <property type="entry name" value="MANNOSE-1-PHOSPHATE GUANYLYLTRANSFERASE"/>
    <property type="match status" value="1"/>
</dbReference>
<keyword evidence="3 12" id="KW-0808">Transferase</keyword>
<name>A0A1G7S386_9PROT</name>
<dbReference type="GO" id="GO:0005525">
    <property type="term" value="F:GTP binding"/>
    <property type="evidence" value="ECO:0007669"/>
    <property type="project" value="UniProtKB-KW"/>
</dbReference>
<keyword evidence="5" id="KW-0547">Nucleotide-binding</keyword>
<evidence type="ECO:0000313" key="12">
    <source>
        <dbReference type="EMBL" id="SDG17456.1"/>
    </source>
</evidence>
<dbReference type="CDD" id="cd02509">
    <property type="entry name" value="GDP-M1P_Guanylyltransferase"/>
    <property type="match status" value="1"/>
</dbReference>
<dbReference type="FunFam" id="2.60.120.10:FF:000032">
    <property type="entry name" value="Mannose-1-phosphate guanylyltransferase/mannose-6-phosphate isomerase"/>
    <property type="match status" value="1"/>
</dbReference>
<evidence type="ECO:0000256" key="6">
    <source>
        <dbReference type="ARBA" id="ARBA00023134"/>
    </source>
</evidence>
<dbReference type="AlphaFoldDB" id="A0A1G7S386"/>
<comment type="catalytic activity">
    <reaction evidence="7">
        <text>alpha-D-mannose 1-phosphate + GTP + H(+) = GDP-alpha-D-mannose + diphosphate</text>
        <dbReference type="Rhea" id="RHEA:15229"/>
        <dbReference type="ChEBI" id="CHEBI:15378"/>
        <dbReference type="ChEBI" id="CHEBI:33019"/>
        <dbReference type="ChEBI" id="CHEBI:37565"/>
        <dbReference type="ChEBI" id="CHEBI:57527"/>
        <dbReference type="ChEBI" id="CHEBI:58409"/>
        <dbReference type="EC" id="2.7.7.13"/>
    </reaction>
</comment>
<evidence type="ECO:0000259" key="9">
    <source>
        <dbReference type="Pfam" id="PF00483"/>
    </source>
</evidence>
<dbReference type="GO" id="GO:0000271">
    <property type="term" value="P:polysaccharide biosynthetic process"/>
    <property type="evidence" value="ECO:0007669"/>
    <property type="project" value="InterPro"/>
</dbReference>
<keyword evidence="4 12" id="KW-0548">Nucleotidyltransferase</keyword>
<proteinExistence type="inferred from homology"/>
<dbReference type="SUPFAM" id="SSF53448">
    <property type="entry name" value="Nucleotide-diphospho-sugar transferases"/>
    <property type="match status" value="1"/>
</dbReference>
<dbReference type="InterPro" id="IPR049577">
    <property type="entry name" value="GMPP_N"/>
</dbReference>
<dbReference type="Pfam" id="PF00483">
    <property type="entry name" value="NTP_transferase"/>
    <property type="match status" value="1"/>
</dbReference>
<evidence type="ECO:0000256" key="8">
    <source>
        <dbReference type="RuleBase" id="RU004190"/>
    </source>
</evidence>
<dbReference type="Gene3D" id="2.60.120.10">
    <property type="entry name" value="Jelly Rolls"/>
    <property type="match status" value="1"/>
</dbReference>
<dbReference type="InterPro" id="IPR011051">
    <property type="entry name" value="RmlC_Cupin_sf"/>
</dbReference>
<evidence type="ECO:0000313" key="13">
    <source>
        <dbReference type="Proteomes" id="UP000199415"/>
    </source>
</evidence>
<dbReference type="STRING" id="1082479.SAMN05216241_106103"/>
<evidence type="ECO:0000259" key="11">
    <source>
        <dbReference type="Pfam" id="PF22640"/>
    </source>
</evidence>
<feature type="domain" description="MannoseP isomerase/GMP-like beta-helix" evidence="11">
    <location>
        <begin position="301"/>
        <end position="354"/>
    </location>
</feature>
<keyword evidence="13" id="KW-1185">Reference proteome</keyword>
<dbReference type="EC" id="2.7.7.13" evidence="2"/>
<dbReference type="InterPro" id="IPR005835">
    <property type="entry name" value="NTP_transferase_dom"/>
</dbReference>
<dbReference type="OrthoDB" id="9806359at2"/>
<keyword evidence="12" id="KW-0413">Isomerase</keyword>
<evidence type="ECO:0000256" key="4">
    <source>
        <dbReference type="ARBA" id="ARBA00022695"/>
    </source>
</evidence>
<evidence type="ECO:0000256" key="3">
    <source>
        <dbReference type="ARBA" id="ARBA00022679"/>
    </source>
</evidence>
<dbReference type="GO" id="GO:0004475">
    <property type="term" value="F:mannose-1-phosphate guanylyltransferase (GTP) activity"/>
    <property type="evidence" value="ECO:0007669"/>
    <property type="project" value="UniProtKB-EC"/>
</dbReference>
<dbReference type="PANTHER" id="PTHR46390:SF1">
    <property type="entry name" value="MANNOSE-1-PHOSPHATE GUANYLYLTRANSFERASE"/>
    <property type="match status" value="1"/>
</dbReference>
<dbReference type="SUPFAM" id="SSF51182">
    <property type="entry name" value="RmlC-like cupins"/>
    <property type="match status" value="1"/>
</dbReference>
<keyword evidence="6" id="KW-0342">GTP-binding</keyword>
<dbReference type="CDD" id="cd02213">
    <property type="entry name" value="cupin_PMI_typeII_C"/>
    <property type="match status" value="1"/>
</dbReference>
<dbReference type="RefSeq" id="WP_090020117.1">
    <property type="nucleotide sequence ID" value="NZ_FNCE01000006.1"/>
</dbReference>
<dbReference type="Pfam" id="PF22640">
    <property type="entry name" value="ManC_GMP_beta-helix"/>
    <property type="match status" value="1"/>
</dbReference>
<dbReference type="InterPro" id="IPR054566">
    <property type="entry name" value="ManC/GMP-like_b-helix"/>
</dbReference>
<dbReference type="InterPro" id="IPR014710">
    <property type="entry name" value="RmlC-like_jellyroll"/>
</dbReference>
<gene>
    <name evidence="12" type="ORF">SAMN05216241_106103</name>
</gene>
<accession>A0A1G7S386</accession>
<dbReference type="FunFam" id="3.90.550.10:FF:000046">
    <property type="entry name" value="Mannose-1-phosphate guanylyltransferase (GDP)"/>
    <property type="match status" value="1"/>
</dbReference>
<sequence>MSQPTTPRVRPVILAGGSGTRLWPVSRARHPKQFQPLAGADGLFAQTLARARALGGADPIVVCNEEHRFLAAEALRDAGMDGARILLEPAGRDTAPAIALAACEARALDGDPVLAVLPADHAITDHGAFARAVARAVPHADAGWLVTFGVTPTGPETGYGYIRVAPGEGPRRVEAFTEKPDRATAERYLADGGHYWNSGMFVFRASAGLDALGAHAPAVLSAVEAAHAERAPDRDFVRVGEAAFGEAPAVSFDRAVMERTDTAVMVPFDAGWRDVGSWRAVWEHARETGAADADGNVVSGEVAAHDVHNSLIHAESRVVGAVGLDGHLIAETPDAVLVAPLDRAQDVRPVVDALRRAGRPEAEVHRRVSRPWGAYEEVDAGEHFRVKRLVVRPGEGLSRQLHRHRAEHWVVVRGTATVELDGERFELGENQSTYIPIGATHRLENAGPAELEIVEVQTGAYLGEDDIVRFDDRYGR</sequence>
<evidence type="ECO:0000256" key="5">
    <source>
        <dbReference type="ARBA" id="ARBA00022741"/>
    </source>
</evidence>
<evidence type="ECO:0000259" key="10">
    <source>
        <dbReference type="Pfam" id="PF01050"/>
    </source>
</evidence>
<organism evidence="12 13">
    <name type="scientific">Limimonas halophila</name>
    <dbReference type="NCBI Taxonomy" id="1082479"/>
    <lineage>
        <taxon>Bacteria</taxon>
        <taxon>Pseudomonadati</taxon>
        <taxon>Pseudomonadota</taxon>
        <taxon>Alphaproteobacteria</taxon>
        <taxon>Rhodospirillales</taxon>
        <taxon>Rhodovibrionaceae</taxon>
        <taxon>Limimonas</taxon>
    </lineage>
</organism>
<protein>
    <recommendedName>
        <fullName evidence="2">mannose-1-phosphate guanylyltransferase</fullName>
        <ecNumber evidence="2">2.7.7.13</ecNumber>
    </recommendedName>
</protein>
<dbReference type="NCBIfam" id="TIGR01479">
    <property type="entry name" value="GMP_PMI"/>
    <property type="match status" value="1"/>
</dbReference>
<dbReference type="Gene3D" id="3.90.550.10">
    <property type="entry name" value="Spore Coat Polysaccharide Biosynthesis Protein SpsA, Chain A"/>
    <property type="match status" value="1"/>
</dbReference>
<dbReference type="InterPro" id="IPR001538">
    <property type="entry name" value="Man6P_isomerase-2_C"/>
</dbReference>
<feature type="domain" description="Mannose-6-phosphate isomerase type II C-terminal" evidence="10">
    <location>
        <begin position="358"/>
        <end position="472"/>
    </location>
</feature>
<dbReference type="GO" id="GO:0009298">
    <property type="term" value="P:GDP-mannose biosynthetic process"/>
    <property type="evidence" value="ECO:0007669"/>
    <property type="project" value="TreeGrafter"/>
</dbReference>
<dbReference type="Pfam" id="PF01050">
    <property type="entry name" value="MannoseP_isomer"/>
    <property type="match status" value="1"/>
</dbReference>